<dbReference type="PANTHER" id="PTHR32134">
    <property type="entry name" value="FNIP REPEAT-CONTAINING PROTEIN"/>
    <property type="match status" value="1"/>
</dbReference>
<dbReference type="Proteomes" id="UP000002258">
    <property type="component" value="Chromosome 2"/>
</dbReference>
<reference evidence="1 2" key="1">
    <citation type="journal article" date="2007" name="Nat. Biotechnol.">
        <title>Genome sequence of the lignocellulose-bioconverting and xylose-fermenting yeast Pichia stipitis.</title>
        <authorList>
            <person name="Jeffries T.W."/>
            <person name="Grigoriev I.V."/>
            <person name="Grimwood J."/>
            <person name="Laplaza J.M."/>
            <person name="Aerts A."/>
            <person name="Salamov A."/>
            <person name="Schmutz J."/>
            <person name="Lindquist E."/>
            <person name="Dehal P."/>
            <person name="Shapiro H."/>
            <person name="Jin Y.S."/>
            <person name="Passoth V."/>
            <person name="Richardson P.M."/>
        </authorList>
    </citation>
    <scope>NUCLEOTIDE SEQUENCE [LARGE SCALE GENOMIC DNA]</scope>
    <source>
        <strain evidence="2">ATCC 58785 / CBS 6054 / NBRC 10063 / NRRL Y-11545</strain>
    </source>
</reference>
<dbReference type="GeneID" id="4837123"/>
<name>A3LPE4_PICST</name>
<dbReference type="InterPro" id="IPR051251">
    <property type="entry name" value="STK_FNIP-Repeat"/>
</dbReference>
<dbReference type="Gene3D" id="3.80.10.10">
    <property type="entry name" value="Ribonuclease Inhibitor"/>
    <property type="match status" value="1"/>
</dbReference>
<evidence type="ECO:0000313" key="2">
    <source>
        <dbReference type="Proteomes" id="UP000002258"/>
    </source>
</evidence>
<evidence type="ECO:0000313" key="1">
    <source>
        <dbReference type="EMBL" id="ABN65030.2"/>
    </source>
</evidence>
<sequence length="569" mass="65143">MDEVVDLSILPTEVVQCIINVLDEATQEKLARFNSPYRVYTVSLLYQHIYIGNVANLPSKNFRGFTVESFHYFYEQFPNISVTDLYLDQSSLLRVLDEIPQALDIVKNITTVFAQEYVHYVMFQNNTYLEGHMVKSLTADNYKLQPHLTVLPSNLKQLKIDHPWYWLPQVPDGLEVLEIVCPGPNSSLVKLPLPASLTELTFQFTNSTSKGLDLTNLVKLEKLEYRNDIESISEFKFPTSLKTLKVDGDISDPTGLELLTHLDSLEFYWDQLYAPFESKFLPPTLKNLKVICGGEWKLTNKLDTLDITTDRFSYANAKAVTINYMLRERSEKDLSAATNITNLCINSDLLTSPTDITYPSNLTSLSFVQTGNLHNLKGLDNLLNLRSVEFIGAFSPIIIKEILRGRCFPPDLTSLTLKLKLGNQLAWLSDIMFNPSWYYLDNEKNHSTPLVLEKRFVFPRKLEFLKIQSSFITAVGNLSLPDTLKELELEIDGYRRLGELKLPPNLRSLQLPNIIPKSDFVNYKLPENLSSLCVCDDTYKVTRKNYEEIEWLEVYPPKAKDTEVFGRGK</sequence>
<dbReference type="AlphaFoldDB" id="A3LPE4"/>
<dbReference type="RefSeq" id="XP_001383059.2">
    <property type="nucleotide sequence ID" value="XM_001383022.1"/>
</dbReference>
<organism evidence="1 2">
    <name type="scientific">Scheffersomyces stipitis (strain ATCC 58785 / CBS 6054 / NBRC 10063 / NRRL Y-11545)</name>
    <name type="common">Yeast</name>
    <name type="synonym">Pichia stipitis</name>
    <dbReference type="NCBI Taxonomy" id="322104"/>
    <lineage>
        <taxon>Eukaryota</taxon>
        <taxon>Fungi</taxon>
        <taxon>Dikarya</taxon>
        <taxon>Ascomycota</taxon>
        <taxon>Saccharomycotina</taxon>
        <taxon>Pichiomycetes</taxon>
        <taxon>Debaryomycetaceae</taxon>
        <taxon>Scheffersomyces</taxon>
    </lineage>
</organism>
<accession>A3LPE4</accession>
<gene>
    <name evidence="1" type="ORF">PICST_29917</name>
</gene>
<dbReference type="InterPro" id="IPR032675">
    <property type="entry name" value="LRR_dom_sf"/>
</dbReference>
<dbReference type="KEGG" id="pic:PICST_29917"/>
<protein>
    <submittedName>
        <fullName evidence="1">Uncharacterized protein</fullName>
    </submittedName>
</protein>
<dbReference type="SUPFAM" id="SSF52058">
    <property type="entry name" value="L domain-like"/>
    <property type="match status" value="1"/>
</dbReference>
<keyword evidence="2" id="KW-1185">Reference proteome</keyword>
<dbReference type="HOGENOM" id="CLU_459341_0_0_1"/>
<dbReference type="InParanoid" id="A3LPE4"/>
<dbReference type="EMBL" id="CP000496">
    <property type="protein sequence ID" value="ABN65030.2"/>
    <property type="molecule type" value="Genomic_DNA"/>
</dbReference>
<proteinExistence type="predicted"/>
<dbReference type="PANTHER" id="PTHR32134:SF169">
    <property type="entry name" value="FNIP REPEAT-CONTAINING PROTEIN-RELATED"/>
    <property type="match status" value="1"/>
</dbReference>